<dbReference type="RefSeq" id="WP_098995258.1">
    <property type="nucleotide sequence ID" value="NZ_NIRQ01000001.1"/>
</dbReference>
<dbReference type="EMBL" id="NIRQ01000001">
    <property type="protein sequence ID" value="PHI13067.1"/>
    <property type="molecule type" value="Genomic_DNA"/>
</dbReference>
<accession>A0A2C6C880</accession>
<feature type="domain" description="Transposase putative helix-turn-helix" evidence="1">
    <location>
        <begin position="1"/>
        <end position="34"/>
    </location>
</feature>
<organism evidence="2 3">
    <name type="scientific">Fusobacterium nucleatum subsp. polymorphum</name>
    <name type="common">Fusobacterium polymorphum</name>
    <dbReference type="NCBI Taxonomy" id="76857"/>
    <lineage>
        <taxon>Bacteria</taxon>
        <taxon>Fusobacteriati</taxon>
        <taxon>Fusobacteriota</taxon>
        <taxon>Fusobacteriia</taxon>
        <taxon>Fusobacteriales</taxon>
        <taxon>Fusobacteriaceae</taxon>
        <taxon>Fusobacterium</taxon>
    </lineage>
</organism>
<comment type="caution">
    <text evidence="2">The sequence shown here is derived from an EMBL/GenBank/DDBJ whole genome shotgun (WGS) entry which is preliminary data.</text>
</comment>
<gene>
    <name evidence="2" type="ORF">CBG59_04665</name>
</gene>
<dbReference type="AlphaFoldDB" id="A0A2C6C880"/>
<proteinExistence type="predicted"/>
<evidence type="ECO:0000259" key="1">
    <source>
        <dbReference type="Pfam" id="PF12323"/>
    </source>
</evidence>
<evidence type="ECO:0000313" key="3">
    <source>
        <dbReference type="Proteomes" id="UP000221852"/>
    </source>
</evidence>
<feature type="non-terminal residue" evidence="2">
    <location>
        <position position="35"/>
    </location>
</feature>
<evidence type="ECO:0000313" key="2">
    <source>
        <dbReference type="EMBL" id="PHI13067.1"/>
    </source>
</evidence>
<sequence>MEKAYKFRFYPTKTQIKILNSTFGCVRYVYNHFLG</sequence>
<dbReference type="InterPro" id="IPR021027">
    <property type="entry name" value="Transposase_put_HTH"/>
</dbReference>
<protein>
    <submittedName>
        <fullName evidence="2">DNA breaking-rejoining protein</fullName>
    </submittedName>
</protein>
<name>A0A2C6C880_FUSNP</name>
<dbReference type="Proteomes" id="UP000221852">
    <property type="component" value="Unassembled WGS sequence"/>
</dbReference>
<reference evidence="2 3" key="1">
    <citation type="submission" date="2017-06" db="EMBL/GenBank/DDBJ databases">
        <title>Draft genome sequence of Fusobacterium nucleatum subsp. polymorphum KCOM 1330 (=ChDC F330).</title>
        <authorList>
            <person name="Kook J.-K."/>
            <person name="Park S.-N."/>
            <person name="Lim Y.K."/>
            <person name="Roh H."/>
        </authorList>
    </citation>
    <scope>NUCLEOTIDE SEQUENCE [LARGE SCALE GENOMIC DNA]</scope>
    <source>
        <strain evidence="3">KCOM 1330 (ChDC F330)</strain>
    </source>
</reference>
<dbReference type="Pfam" id="PF12323">
    <property type="entry name" value="HTH_OrfB_IS605"/>
    <property type="match status" value="1"/>
</dbReference>